<keyword evidence="3" id="KW-0804">Transcription</keyword>
<dbReference type="HOGENOM" id="CLU_000445_88_3_6"/>
<dbReference type="OrthoDB" id="1050625at2"/>
<accession>D4DXM2</accession>
<dbReference type="InterPro" id="IPR003313">
    <property type="entry name" value="AraC-bd"/>
</dbReference>
<gene>
    <name evidence="5" type="ORF">HMPREF0758_0672</name>
</gene>
<dbReference type="SUPFAM" id="SSF51182">
    <property type="entry name" value="RmlC-like cupins"/>
    <property type="match status" value="1"/>
</dbReference>
<dbReference type="InterPro" id="IPR009057">
    <property type="entry name" value="Homeodomain-like_sf"/>
</dbReference>
<dbReference type="Gene3D" id="2.60.120.10">
    <property type="entry name" value="Jelly Rolls"/>
    <property type="match status" value="1"/>
</dbReference>
<dbReference type="GO" id="GO:0003700">
    <property type="term" value="F:DNA-binding transcription factor activity"/>
    <property type="evidence" value="ECO:0007669"/>
    <property type="project" value="InterPro"/>
</dbReference>
<keyword evidence="6" id="KW-1185">Reference proteome</keyword>
<feature type="domain" description="HTH araC/xylS-type" evidence="4">
    <location>
        <begin position="193"/>
        <end position="291"/>
    </location>
</feature>
<dbReference type="PROSITE" id="PS01124">
    <property type="entry name" value="HTH_ARAC_FAMILY_2"/>
    <property type="match status" value="1"/>
</dbReference>
<evidence type="ECO:0000313" key="6">
    <source>
        <dbReference type="Proteomes" id="UP000005723"/>
    </source>
</evidence>
<dbReference type="InterPro" id="IPR011051">
    <property type="entry name" value="RmlC_Cupin_sf"/>
</dbReference>
<dbReference type="STRING" id="667129.HMPREF0758_0672"/>
<proteinExistence type="predicted"/>
<evidence type="ECO:0000256" key="2">
    <source>
        <dbReference type="ARBA" id="ARBA00023125"/>
    </source>
</evidence>
<keyword evidence="1" id="KW-0805">Transcription regulation</keyword>
<organism evidence="5 6">
    <name type="scientific">Serratia odorifera DSM 4582</name>
    <dbReference type="NCBI Taxonomy" id="667129"/>
    <lineage>
        <taxon>Bacteria</taxon>
        <taxon>Pseudomonadati</taxon>
        <taxon>Pseudomonadota</taxon>
        <taxon>Gammaproteobacteria</taxon>
        <taxon>Enterobacterales</taxon>
        <taxon>Yersiniaceae</taxon>
        <taxon>Serratia</taxon>
    </lineage>
</organism>
<reference evidence="5 6" key="1">
    <citation type="submission" date="2010-01" db="EMBL/GenBank/DDBJ databases">
        <authorList>
            <person name="Muzny D."/>
            <person name="Qin X."/>
            <person name="Deng J."/>
            <person name="Jiang H."/>
            <person name="Liu Y."/>
            <person name="Qu J."/>
            <person name="Song X.-Z."/>
            <person name="Zhang L."/>
            <person name="Thornton R."/>
            <person name="Coyle M."/>
            <person name="Francisco L."/>
            <person name="Jackson L."/>
            <person name="Javaid M."/>
            <person name="Korchina V."/>
            <person name="Kovar C."/>
            <person name="Mata R."/>
            <person name="Mathew T."/>
            <person name="Ngo R."/>
            <person name="Nguyen L."/>
            <person name="Nguyen N."/>
            <person name="Okwuonu G."/>
            <person name="Ongeri F."/>
            <person name="Pham C."/>
            <person name="Simmons D."/>
            <person name="Wilczek-Boney K."/>
            <person name="Hale W."/>
            <person name="Jakkamsetti A."/>
            <person name="Pham P."/>
            <person name="Ruth R."/>
            <person name="San Lucas F."/>
            <person name="Warren J."/>
            <person name="Zhang J."/>
            <person name="Zhao Z."/>
            <person name="Zhou C."/>
            <person name="Zhu D."/>
            <person name="Lee S."/>
            <person name="Bess C."/>
            <person name="Blankenburg K."/>
            <person name="Forbes L."/>
            <person name="Fu Q."/>
            <person name="Gubbala S."/>
            <person name="Hirani K."/>
            <person name="Jayaseelan J.C."/>
            <person name="Lara F."/>
            <person name="Munidasa M."/>
            <person name="Palculict T."/>
            <person name="Patil S."/>
            <person name="Pu L.-L."/>
            <person name="Saada N."/>
            <person name="Tang L."/>
            <person name="Weissenberger G."/>
            <person name="Zhu Y."/>
            <person name="Hemphill L."/>
            <person name="Shang Y."/>
            <person name="Youmans B."/>
            <person name="Ayvaz T."/>
            <person name="Ross M."/>
            <person name="Santibanez J."/>
            <person name="Aqrawi P."/>
            <person name="Gross S."/>
            <person name="Joshi V."/>
            <person name="Fowler G."/>
            <person name="Nazareth L."/>
            <person name="Reid J."/>
            <person name="Worley K."/>
            <person name="Petrosino J."/>
            <person name="Highlander S."/>
            <person name="Gibbs R."/>
        </authorList>
    </citation>
    <scope>NUCLEOTIDE SEQUENCE [LARGE SCALE GENOMIC DNA]</scope>
    <source>
        <strain evidence="5 6">DSM 4582</strain>
    </source>
</reference>
<dbReference type="EMBL" id="ADBY01000015">
    <property type="protein sequence ID" value="EFE97765.1"/>
    <property type="molecule type" value="Genomic_DNA"/>
</dbReference>
<name>D4DXM2_SEROD</name>
<dbReference type="Pfam" id="PF12833">
    <property type="entry name" value="HTH_18"/>
    <property type="match status" value="1"/>
</dbReference>
<dbReference type="InterPro" id="IPR018060">
    <property type="entry name" value="HTH_AraC"/>
</dbReference>
<dbReference type="PANTHER" id="PTHR43280:SF2">
    <property type="entry name" value="HTH-TYPE TRANSCRIPTIONAL REGULATOR EXSA"/>
    <property type="match status" value="1"/>
</dbReference>
<evidence type="ECO:0000259" key="4">
    <source>
        <dbReference type="PROSITE" id="PS01124"/>
    </source>
</evidence>
<dbReference type="Gene3D" id="1.10.10.60">
    <property type="entry name" value="Homeodomain-like"/>
    <property type="match status" value="2"/>
</dbReference>
<protein>
    <submittedName>
        <fullName evidence="5">Transcriptional regulator, AraC family</fullName>
    </submittedName>
</protein>
<evidence type="ECO:0000313" key="5">
    <source>
        <dbReference type="EMBL" id="EFE97765.1"/>
    </source>
</evidence>
<keyword evidence="2" id="KW-0238">DNA-binding</keyword>
<dbReference type="AlphaFoldDB" id="D4DXM2"/>
<evidence type="ECO:0000256" key="1">
    <source>
        <dbReference type="ARBA" id="ARBA00023015"/>
    </source>
</evidence>
<dbReference type="Proteomes" id="UP000005723">
    <property type="component" value="Unassembled WGS sequence"/>
</dbReference>
<dbReference type="GO" id="GO:0043565">
    <property type="term" value="F:sequence-specific DNA binding"/>
    <property type="evidence" value="ECO:0007669"/>
    <property type="project" value="InterPro"/>
</dbReference>
<evidence type="ECO:0000256" key="3">
    <source>
        <dbReference type="ARBA" id="ARBA00023163"/>
    </source>
</evidence>
<dbReference type="InterPro" id="IPR014710">
    <property type="entry name" value="RmlC-like_jellyroll"/>
</dbReference>
<dbReference type="Pfam" id="PF02311">
    <property type="entry name" value="AraC_binding"/>
    <property type="match status" value="1"/>
</dbReference>
<dbReference type="PANTHER" id="PTHR43280">
    <property type="entry name" value="ARAC-FAMILY TRANSCRIPTIONAL REGULATOR"/>
    <property type="match status" value="1"/>
</dbReference>
<sequence length="326" mass="36510">MFPFAVVYRAGQSAGSHRSGGVHEGSGYELISFDAEKYNLFAAEVRYCEPHWHSAPELICVLTGSFTLNVCQRSHQVAAGGMVYINPDEIHALEATAANSRLLTIQFSPRLFDDANPAPHIDYCRASWAEQRPQDRALRDAVLLITQRQMAQASSFAKLAAIYTLLSALEYAEQPGAGVPSEGYSKRDGQLVKQSMHYIAEHLTRELNLSKMADMAGMSYFHFSRMFKKVSGYNFKEYLMILRTNKAKSLLKNTQIPITEISHLCGFKEHKHLNACFNKYCSVTPSEFRKRMLAGLNQPDADLAVMTDFRCLPLSAQVIQWLSAPA</sequence>
<dbReference type="SUPFAM" id="SSF46689">
    <property type="entry name" value="Homeodomain-like"/>
    <property type="match status" value="2"/>
</dbReference>
<dbReference type="RefSeq" id="WP_004955681.1">
    <property type="nucleotide sequence ID" value="NZ_GG753567.1"/>
</dbReference>
<comment type="caution">
    <text evidence="5">The sequence shown here is derived from an EMBL/GenBank/DDBJ whole genome shotgun (WGS) entry which is preliminary data.</text>
</comment>
<dbReference type="SMART" id="SM00342">
    <property type="entry name" value="HTH_ARAC"/>
    <property type="match status" value="1"/>
</dbReference>